<keyword evidence="1" id="KW-1185">Reference proteome</keyword>
<dbReference type="SUPFAM" id="SSF50494">
    <property type="entry name" value="Trypsin-like serine proteases"/>
    <property type="match status" value="1"/>
</dbReference>
<dbReference type="AlphaFoldDB" id="A0A914RV10"/>
<name>A0A914RV10_PAREQ</name>
<dbReference type="InterPro" id="IPR043504">
    <property type="entry name" value="Peptidase_S1_PA_chymotrypsin"/>
</dbReference>
<sequence length="97" mass="10981">MKSFKKTNERIFHIVKESVEYFKFQHVDSFVALGTTSLSDLRDVYAIGALIIHPDYSPFTASNDIALIQVCVHIHAFSKTLAVCKMHLEAFFLSVVC</sequence>
<reference evidence="2" key="1">
    <citation type="submission" date="2022-11" db="UniProtKB">
        <authorList>
            <consortium name="WormBaseParasite"/>
        </authorList>
    </citation>
    <scope>IDENTIFICATION</scope>
</reference>
<accession>A0A914RV10</accession>
<dbReference type="InterPro" id="IPR009003">
    <property type="entry name" value="Peptidase_S1_PA"/>
</dbReference>
<evidence type="ECO:0000313" key="1">
    <source>
        <dbReference type="Proteomes" id="UP000887564"/>
    </source>
</evidence>
<dbReference type="WBParaSite" id="PEQ_0001033001-mRNA-1">
    <property type="protein sequence ID" value="PEQ_0001033001-mRNA-1"/>
    <property type="gene ID" value="PEQ_0001033001"/>
</dbReference>
<organism evidence="1 2">
    <name type="scientific">Parascaris equorum</name>
    <name type="common">Equine roundworm</name>
    <dbReference type="NCBI Taxonomy" id="6256"/>
    <lineage>
        <taxon>Eukaryota</taxon>
        <taxon>Metazoa</taxon>
        <taxon>Ecdysozoa</taxon>
        <taxon>Nematoda</taxon>
        <taxon>Chromadorea</taxon>
        <taxon>Rhabditida</taxon>
        <taxon>Spirurina</taxon>
        <taxon>Ascaridomorpha</taxon>
        <taxon>Ascaridoidea</taxon>
        <taxon>Ascarididae</taxon>
        <taxon>Parascaris</taxon>
    </lineage>
</organism>
<evidence type="ECO:0000313" key="2">
    <source>
        <dbReference type="WBParaSite" id="PEQ_0001033001-mRNA-1"/>
    </source>
</evidence>
<protein>
    <submittedName>
        <fullName evidence="2">Uncharacterized protein</fullName>
    </submittedName>
</protein>
<dbReference type="Proteomes" id="UP000887564">
    <property type="component" value="Unplaced"/>
</dbReference>
<dbReference type="Gene3D" id="2.40.10.10">
    <property type="entry name" value="Trypsin-like serine proteases"/>
    <property type="match status" value="1"/>
</dbReference>
<proteinExistence type="predicted"/>